<dbReference type="SUPFAM" id="SSF52833">
    <property type="entry name" value="Thioredoxin-like"/>
    <property type="match status" value="1"/>
</dbReference>
<accession>A0A512BDJ3</accession>
<dbReference type="GO" id="GO:0017004">
    <property type="term" value="P:cytochrome complex assembly"/>
    <property type="evidence" value="ECO:0007669"/>
    <property type="project" value="UniProtKB-KW"/>
</dbReference>
<feature type="chain" id="PRO_5022074322" description="Thioredoxin domain-containing protein" evidence="5">
    <location>
        <begin position="20"/>
        <end position="159"/>
    </location>
</feature>
<dbReference type="InterPro" id="IPR013766">
    <property type="entry name" value="Thioredoxin_domain"/>
</dbReference>
<dbReference type="GO" id="GO:0016491">
    <property type="term" value="F:oxidoreductase activity"/>
    <property type="evidence" value="ECO:0007669"/>
    <property type="project" value="InterPro"/>
</dbReference>
<dbReference type="RefSeq" id="WP_147204143.1">
    <property type="nucleotide sequence ID" value="NZ_BJYT01000008.1"/>
</dbReference>
<dbReference type="PANTHER" id="PTHR42852">
    <property type="entry name" value="THIOL:DISULFIDE INTERCHANGE PROTEIN DSBE"/>
    <property type="match status" value="1"/>
</dbReference>
<comment type="subcellular location">
    <subcellularLocation>
        <location evidence="1">Cell envelope</location>
    </subcellularLocation>
</comment>
<dbReference type="EMBL" id="BJYT01000008">
    <property type="protein sequence ID" value="GEO10031.1"/>
    <property type="molecule type" value="Genomic_DNA"/>
</dbReference>
<dbReference type="Pfam" id="PF00578">
    <property type="entry name" value="AhpC-TSA"/>
    <property type="match status" value="1"/>
</dbReference>
<dbReference type="Proteomes" id="UP000321513">
    <property type="component" value="Unassembled WGS sequence"/>
</dbReference>
<sequence>MRKFLIGLFLLTVVTSVNAQPPVGSKAPDISLPNGKGEIVKLSSLKGKVVLLDFWASWCGPCRQNNRKMTSLYKQYKDKGLEVFAVSIDGNKNAWANAVQQDKTDWLQVIDVKAERGNELTQTWNLQYIPSTFLIDKEGTILAVGPQKDELEKWLKRLL</sequence>
<keyword evidence="3" id="KW-1015">Disulfide bond</keyword>
<dbReference type="InterPro" id="IPR036249">
    <property type="entry name" value="Thioredoxin-like_sf"/>
</dbReference>
<evidence type="ECO:0000256" key="1">
    <source>
        <dbReference type="ARBA" id="ARBA00004196"/>
    </source>
</evidence>
<evidence type="ECO:0000259" key="6">
    <source>
        <dbReference type="PROSITE" id="PS51352"/>
    </source>
</evidence>
<name>A0A512BDJ3_9BACT</name>
<proteinExistence type="predicted"/>
<feature type="domain" description="Thioredoxin" evidence="6">
    <location>
        <begin position="21"/>
        <end position="159"/>
    </location>
</feature>
<evidence type="ECO:0000256" key="5">
    <source>
        <dbReference type="SAM" id="SignalP"/>
    </source>
</evidence>
<comment type="caution">
    <text evidence="7">The sequence shown here is derived from an EMBL/GenBank/DDBJ whole genome shotgun (WGS) entry which is preliminary data.</text>
</comment>
<evidence type="ECO:0000256" key="4">
    <source>
        <dbReference type="ARBA" id="ARBA00023284"/>
    </source>
</evidence>
<keyword evidence="4" id="KW-0676">Redox-active center</keyword>
<feature type="signal peptide" evidence="5">
    <location>
        <begin position="1"/>
        <end position="19"/>
    </location>
</feature>
<keyword evidence="2" id="KW-0201">Cytochrome c-type biogenesis</keyword>
<dbReference type="PROSITE" id="PS51352">
    <property type="entry name" value="THIOREDOXIN_2"/>
    <property type="match status" value="1"/>
</dbReference>
<keyword evidence="8" id="KW-1185">Reference proteome</keyword>
<gene>
    <name evidence="7" type="ORF">SAE01_25270</name>
</gene>
<dbReference type="OrthoDB" id="9815205at2"/>
<dbReference type="PANTHER" id="PTHR42852:SF6">
    <property type="entry name" value="THIOL:DISULFIDE INTERCHANGE PROTEIN DSBE"/>
    <property type="match status" value="1"/>
</dbReference>
<dbReference type="InterPro" id="IPR000866">
    <property type="entry name" value="AhpC/TSA"/>
</dbReference>
<dbReference type="GO" id="GO:0030313">
    <property type="term" value="C:cell envelope"/>
    <property type="evidence" value="ECO:0007669"/>
    <property type="project" value="UniProtKB-SubCell"/>
</dbReference>
<dbReference type="CDD" id="cd02966">
    <property type="entry name" value="TlpA_like_family"/>
    <property type="match status" value="1"/>
</dbReference>
<organism evidence="7 8">
    <name type="scientific">Segetibacter aerophilus</name>
    <dbReference type="NCBI Taxonomy" id="670293"/>
    <lineage>
        <taxon>Bacteria</taxon>
        <taxon>Pseudomonadati</taxon>
        <taxon>Bacteroidota</taxon>
        <taxon>Chitinophagia</taxon>
        <taxon>Chitinophagales</taxon>
        <taxon>Chitinophagaceae</taxon>
        <taxon>Segetibacter</taxon>
    </lineage>
</organism>
<dbReference type="InterPro" id="IPR050553">
    <property type="entry name" value="Thioredoxin_ResA/DsbE_sf"/>
</dbReference>
<protein>
    <recommendedName>
        <fullName evidence="6">Thioredoxin domain-containing protein</fullName>
    </recommendedName>
</protein>
<evidence type="ECO:0000313" key="7">
    <source>
        <dbReference type="EMBL" id="GEO10031.1"/>
    </source>
</evidence>
<evidence type="ECO:0000256" key="2">
    <source>
        <dbReference type="ARBA" id="ARBA00022748"/>
    </source>
</evidence>
<dbReference type="InterPro" id="IPR017937">
    <property type="entry name" value="Thioredoxin_CS"/>
</dbReference>
<dbReference type="PROSITE" id="PS00194">
    <property type="entry name" value="THIOREDOXIN_1"/>
    <property type="match status" value="1"/>
</dbReference>
<keyword evidence="5" id="KW-0732">Signal</keyword>
<dbReference type="AlphaFoldDB" id="A0A512BDJ3"/>
<evidence type="ECO:0000256" key="3">
    <source>
        <dbReference type="ARBA" id="ARBA00023157"/>
    </source>
</evidence>
<dbReference type="Gene3D" id="3.40.30.10">
    <property type="entry name" value="Glutaredoxin"/>
    <property type="match status" value="1"/>
</dbReference>
<reference evidence="7 8" key="1">
    <citation type="submission" date="2019-07" db="EMBL/GenBank/DDBJ databases">
        <title>Whole genome shotgun sequence of Segetibacter aerophilus NBRC 106135.</title>
        <authorList>
            <person name="Hosoyama A."/>
            <person name="Uohara A."/>
            <person name="Ohji S."/>
            <person name="Ichikawa N."/>
        </authorList>
    </citation>
    <scope>NUCLEOTIDE SEQUENCE [LARGE SCALE GENOMIC DNA]</scope>
    <source>
        <strain evidence="7 8">NBRC 106135</strain>
    </source>
</reference>
<evidence type="ECO:0000313" key="8">
    <source>
        <dbReference type="Proteomes" id="UP000321513"/>
    </source>
</evidence>
<dbReference type="GO" id="GO:0016209">
    <property type="term" value="F:antioxidant activity"/>
    <property type="evidence" value="ECO:0007669"/>
    <property type="project" value="InterPro"/>
</dbReference>